<reference evidence="4 5" key="1">
    <citation type="submission" date="2016-10" db="EMBL/GenBank/DDBJ databases">
        <authorList>
            <person name="de Groot N.N."/>
        </authorList>
    </citation>
    <scope>NUCLEOTIDE SEQUENCE [LARGE SCALE GENOMIC DNA]</scope>
    <source>
        <strain evidence="4 5">CGMCC 1.10331</strain>
    </source>
</reference>
<dbReference type="OrthoDB" id="346297at2157"/>
<dbReference type="PANTHER" id="PTHR36435:SF1">
    <property type="entry name" value="CAAX AMINO TERMINAL PROTEASE FAMILY PROTEIN"/>
    <property type="match status" value="1"/>
</dbReference>
<dbReference type="GO" id="GO:0080120">
    <property type="term" value="P:CAAX-box protein maturation"/>
    <property type="evidence" value="ECO:0007669"/>
    <property type="project" value="UniProtKB-ARBA"/>
</dbReference>
<dbReference type="GO" id="GO:0008237">
    <property type="term" value="F:metallopeptidase activity"/>
    <property type="evidence" value="ECO:0007669"/>
    <property type="project" value="UniProtKB-KW"/>
</dbReference>
<keyword evidence="1" id="KW-0472">Membrane</keyword>
<feature type="transmembrane region" description="Helical" evidence="1">
    <location>
        <begin position="110"/>
        <end position="129"/>
    </location>
</feature>
<dbReference type="GeneID" id="39858333"/>
<feature type="domain" description="CAAX prenyl protease 2/Lysostaphin resistance protein A-like" evidence="2">
    <location>
        <begin position="115"/>
        <end position="212"/>
    </location>
</feature>
<keyword evidence="3" id="KW-0378">Hydrolase</keyword>
<keyword evidence="4" id="KW-0645">Protease</keyword>
<reference evidence="3 6" key="2">
    <citation type="journal article" date="2019" name="Nat. Commun.">
        <title>A new type of DNA phosphorothioation-based antiviral system in archaea.</title>
        <authorList>
            <person name="Xiong L."/>
            <person name="Liu S."/>
            <person name="Chen S."/>
            <person name="Xiao Y."/>
            <person name="Zhu B."/>
            <person name="Gao Y."/>
            <person name="Zhang Y."/>
            <person name="Chen B."/>
            <person name="Luo J."/>
            <person name="Deng Z."/>
            <person name="Chen X."/>
            <person name="Wang L."/>
            <person name="Chen S."/>
        </authorList>
    </citation>
    <scope>NUCLEOTIDE SEQUENCE [LARGE SCALE GENOMIC DNA]</scope>
    <source>
        <strain evidence="3 6">CGMCC 1.10331</strain>
    </source>
</reference>
<dbReference type="AlphaFoldDB" id="A0A1H6A1G8"/>
<keyword evidence="1" id="KW-1133">Transmembrane helix</keyword>
<feature type="transmembrane region" description="Helical" evidence="1">
    <location>
        <begin position="149"/>
        <end position="170"/>
    </location>
</feature>
<dbReference type="KEGG" id="hlm:DV707_09545"/>
<dbReference type="GO" id="GO:0006508">
    <property type="term" value="P:proteolysis"/>
    <property type="evidence" value="ECO:0007669"/>
    <property type="project" value="UniProtKB-KW"/>
</dbReference>
<keyword evidence="3" id="KW-0482">Metalloprotease</keyword>
<feature type="transmembrane region" description="Helical" evidence="1">
    <location>
        <begin position="12"/>
        <end position="31"/>
    </location>
</feature>
<keyword evidence="5" id="KW-1185">Reference proteome</keyword>
<dbReference type="InterPro" id="IPR052710">
    <property type="entry name" value="CAAX_protease"/>
</dbReference>
<protein>
    <submittedName>
        <fullName evidence="4">CAAX protease self-immunity</fullName>
    </submittedName>
    <submittedName>
        <fullName evidence="3">CPBP family intramembrane metalloprotease</fullName>
    </submittedName>
</protein>
<organism evidence="4 5">
    <name type="scientific">Halobellus limi</name>
    <dbReference type="NCBI Taxonomy" id="699433"/>
    <lineage>
        <taxon>Archaea</taxon>
        <taxon>Methanobacteriati</taxon>
        <taxon>Methanobacteriota</taxon>
        <taxon>Stenosarchaea group</taxon>
        <taxon>Halobacteria</taxon>
        <taxon>Halobacteriales</taxon>
        <taxon>Haloferacaceae</taxon>
        <taxon>Halobellus</taxon>
    </lineage>
</organism>
<sequence length="269" mass="29188">MVSIVERHPVGFTLGFTAALVVLTLLTRTILEAVVPQLTLHGIGLVLNWLIVAVSIALVTWLGWWGKIRLTAPVNRRAIVYLLPFAVVVFVPVIFGLAIPEISLIEGQTLPPWAALFVIIVGVALGAAISEELIYRGVLLRALEPRSRLLAVVLPATMFGLAHISQVILGNSLAEWLPQMLLIIPLGIGLGAIALRLESLWPLIVWHFAVDVTGSLAATTSMVYELISIGFVLLAGAIGVWLLWQDRRATRNTKRQPTSTGIDEIGVQK</sequence>
<evidence type="ECO:0000313" key="6">
    <source>
        <dbReference type="Proteomes" id="UP000296733"/>
    </source>
</evidence>
<dbReference type="Proteomes" id="UP000296733">
    <property type="component" value="Chromosome"/>
</dbReference>
<evidence type="ECO:0000259" key="2">
    <source>
        <dbReference type="Pfam" id="PF02517"/>
    </source>
</evidence>
<accession>A0A1H6A1G8</accession>
<dbReference type="InterPro" id="IPR003675">
    <property type="entry name" value="Rce1/LyrA-like_dom"/>
</dbReference>
<proteinExistence type="predicted"/>
<dbReference type="RefSeq" id="WP_103991919.1">
    <property type="nucleotide sequence ID" value="NZ_CP031311.1"/>
</dbReference>
<evidence type="ECO:0000313" key="5">
    <source>
        <dbReference type="Proteomes" id="UP000236740"/>
    </source>
</evidence>
<evidence type="ECO:0000313" key="3">
    <source>
        <dbReference type="EMBL" id="QCC47882.1"/>
    </source>
</evidence>
<evidence type="ECO:0000256" key="1">
    <source>
        <dbReference type="SAM" id="Phobius"/>
    </source>
</evidence>
<feature type="transmembrane region" description="Helical" evidence="1">
    <location>
        <begin position="43"/>
        <end position="66"/>
    </location>
</feature>
<dbReference type="GO" id="GO:0004175">
    <property type="term" value="F:endopeptidase activity"/>
    <property type="evidence" value="ECO:0007669"/>
    <property type="project" value="UniProtKB-ARBA"/>
</dbReference>
<dbReference type="PANTHER" id="PTHR36435">
    <property type="entry name" value="SLR1288 PROTEIN"/>
    <property type="match status" value="1"/>
</dbReference>
<feature type="transmembrane region" description="Helical" evidence="1">
    <location>
        <begin position="78"/>
        <end position="98"/>
    </location>
</feature>
<dbReference type="EMBL" id="CP031311">
    <property type="protein sequence ID" value="QCC47882.1"/>
    <property type="molecule type" value="Genomic_DNA"/>
</dbReference>
<feature type="transmembrane region" description="Helical" evidence="1">
    <location>
        <begin position="226"/>
        <end position="244"/>
    </location>
</feature>
<gene>
    <name evidence="3" type="ORF">DV707_09545</name>
    <name evidence="4" type="ORF">SAMN04488133_2250</name>
</gene>
<name>A0A1H6A1G8_9EURY</name>
<evidence type="ECO:0000313" key="4">
    <source>
        <dbReference type="EMBL" id="SEG41576.1"/>
    </source>
</evidence>
<dbReference type="Proteomes" id="UP000236740">
    <property type="component" value="Unassembled WGS sequence"/>
</dbReference>
<dbReference type="EMBL" id="FNVN01000002">
    <property type="protein sequence ID" value="SEG41576.1"/>
    <property type="molecule type" value="Genomic_DNA"/>
</dbReference>
<dbReference type="Pfam" id="PF02517">
    <property type="entry name" value="Rce1-like"/>
    <property type="match status" value="1"/>
</dbReference>
<keyword evidence="1" id="KW-0812">Transmembrane</keyword>